<reference evidence="2" key="1">
    <citation type="submission" date="2024-07" db="EMBL/GenBank/DDBJ databases">
        <authorList>
            <person name="Li X.-J."/>
            <person name="Wang X."/>
        </authorList>
    </citation>
    <scope>NUCLEOTIDE SEQUENCE</scope>
    <source>
        <strain evidence="2">HSP-342</strain>
    </source>
</reference>
<evidence type="ECO:0000256" key="1">
    <source>
        <dbReference type="SAM" id="MobiDB-lite"/>
    </source>
</evidence>
<dbReference type="AlphaFoldDB" id="A0AB39VD58"/>
<name>A0AB39VD58_9FUSO</name>
<dbReference type="EMBL" id="CP165646">
    <property type="protein sequence ID" value="XDU65184.1"/>
    <property type="molecule type" value="Genomic_DNA"/>
</dbReference>
<feature type="region of interest" description="Disordered" evidence="1">
    <location>
        <begin position="1"/>
        <end position="39"/>
    </location>
</feature>
<organism evidence="2">
    <name type="scientific">Leptotrichia mesophila</name>
    <dbReference type="NCBI Taxonomy" id="3239303"/>
    <lineage>
        <taxon>Bacteria</taxon>
        <taxon>Fusobacteriati</taxon>
        <taxon>Fusobacteriota</taxon>
        <taxon>Fusobacteriia</taxon>
        <taxon>Fusobacteriales</taxon>
        <taxon>Leptotrichiaceae</taxon>
        <taxon>Leptotrichia</taxon>
    </lineage>
</organism>
<accession>A0AB39VD58</accession>
<evidence type="ECO:0008006" key="3">
    <source>
        <dbReference type="Google" id="ProtNLM"/>
    </source>
</evidence>
<sequence length="198" mass="22520">MLKKLEKRFNLNYEEPGDGKGNGDGAGSGGNEPTFDDLKAEIENFKKAQAEKDKEINSLKSQLGHSNKQLEEFQKHGKTAEELANLEKEKIEKELAETKKQLNLTTLRTRKNELITELKISPQFADLVQITPDMTIESLELAVKNVAAKEKEFTTDFLKKNSITNGGFNPKDKKKDEKDFVDRMIEKNKNNETDLTKF</sequence>
<evidence type="ECO:0000313" key="2">
    <source>
        <dbReference type="EMBL" id="XDU65184.1"/>
    </source>
</evidence>
<gene>
    <name evidence="2" type="ORF">AB8B23_03235</name>
</gene>
<proteinExistence type="predicted"/>
<dbReference type="RefSeq" id="WP_369713386.1">
    <property type="nucleotide sequence ID" value="NZ_CP165646.1"/>
</dbReference>
<dbReference type="KEGG" id="lmes:AB8B23_03235"/>
<protein>
    <recommendedName>
        <fullName evidence="3">Phage minor structural protein GP20</fullName>
    </recommendedName>
</protein>
<feature type="compositionally biased region" description="Gly residues" evidence="1">
    <location>
        <begin position="19"/>
        <end position="30"/>
    </location>
</feature>